<sequence length="118" mass="12982">MRRLNFPIGVSKPLQLTSSALDGASVKQEGLEELKKDKGTGRLRWLLPIHILDGIFAALGEQQPTMAKPGKGKPILEDLKKVVQDGALSCCVSLSPHFVLLQKSFYTDKMKSMWQSGC</sequence>
<reference evidence="1" key="1">
    <citation type="journal article" date="2010" name="ISME J.">
        <title>Metagenome of the Mediterranean deep chlorophyll maximum studied by direct and fosmid library 454 pyrosequencing.</title>
        <authorList>
            <person name="Ghai R."/>
            <person name="Martin-Cuadrado A.B."/>
            <person name="Molto A.G."/>
            <person name="Heredia I.G."/>
            <person name="Cabrera R."/>
            <person name="Martin J."/>
            <person name="Verdu M."/>
            <person name="Deschamps P."/>
            <person name="Moreira D."/>
            <person name="Lopez-Garcia P."/>
            <person name="Mira A."/>
            <person name="Rodriguez-Valera F."/>
        </authorList>
    </citation>
    <scope>NUCLEOTIDE SEQUENCE</scope>
</reference>
<protein>
    <submittedName>
        <fullName evidence="1">Uncharacterized protein</fullName>
    </submittedName>
</protein>
<dbReference type="AlphaFoldDB" id="D6PJA4"/>
<dbReference type="EMBL" id="GU943099">
    <property type="protein sequence ID" value="ADD95805.1"/>
    <property type="molecule type" value="Genomic_DNA"/>
</dbReference>
<name>D6PJA4_9ZZZZ</name>
<proteinExistence type="predicted"/>
<organism evidence="1">
    <name type="scientific">uncultured organism MedDCM-OCT-S08-C51</name>
    <dbReference type="NCBI Taxonomy" id="743639"/>
    <lineage>
        <taxon>unclassified sequences</taxon>
        <taxon>environmental samples</taxon>
    </lineage>
</organism>
<evidence type="ECO:0000313" key="1">
    <source>
        <dbReference type="EMBL" id="ADD95805.1"/>
    </source>
</evidence>
<accession>D6PJA4</accession>